<dbReference type="Pfam" id="PF10776">
    <property type="entry name" value="DUF2600"/>
    <property type="match status" value="1"/>
</dbReference>
<dbReference type="EMBL" id="VLXZ01000001">
    <property type="protein sequence ID" value="TSB48438.1"/>
    <property type="molecule type" value="Genomic_DNA"/>
</dbReference>
<comment type="caution">
    <text evidence="1">The sequence shown here is derived from an EMBL/GenBank/DDBJ whole genome shotgun (WGS) entry which is preliminary data.</text>
</comment>
<evidence type="ECO:0000313" key="1">
    <source>
        <dbReference type="EMBL" id="TSB48438.1"/>
    </source>
</evidence>
<dbReference type="OrthoDB" id="2371262at2"/>
<dbReference type="Proteomes" id="UP000318521">
    <property type="component" value="Unassembled WGS sequence"/>
</dbReference>
<organism evidence="1 2">
    <name type="scientific">Alkalicoccobacillus porphyridii</name>
    <dbReference type="NCBI Taxonomy" id="2597270"/>
    <lineage>
        <taxon>Bacteria</taxon>
        <taxon>Bacillati</taxon>
        <taxon>Bacillota</taxon>
        <taxon>Bacilli</taxon>
        <taxon>Bacillales</taxon>
        <taxon>Bacillaceae</taxon>
        <taxon>Alkalicoccobacillus</taxon>
    </lineage>
</organism>
<name>A0A554A432_9BACI</name>
<evidence type="ECO:0000313" key="2">
    <source>
        <dbReference type="Proteomes" id="UP000318521"/>
    </source>
</evidence>
<dbReference type="AlphaFoldDB" id="A0A554A432"/>
<sequence length="354" mass="41553">MSTTVPSNSLQILLRATKETIPKARQHLKEWKQVGEQIPDQDIRDQATWTISDKTFHCEGGSILGLLAGDKQDAYIQFMVAYQSICDYLDTLCDKNDAHDQEDFRSIHHALLDSLSPGEPYYDYYEHRQPFYDGGYLRQLVTTCRQTIETFPGFKNMQEDMKEVAQFYIDFQVYKHVEKSLREPLLMHFYETNKHHAPDMRWYEFACGTASTLGLYCLAAYAAKSVRSKEESTQIKEAYFPWLQGLHIMLDYFIDQEEDRAEDEMNFTSYYESHEDLIKRVYFLDQTATNKLKELPDASFHLLIKRGLYAIYLADSKVKAHPQMQKDAKALLKLGGLPAKFFYYNRWMFKRKTE</sequence>
<accession>A0A554A432</accession>
<gene>
    <name evidence="1" type="ORF">FN960_02470</name>
</gene>
<dbReference type="RefSeq" id="WP_143846782.1">
    <property type="nucleotide sequence ID" value="NZ_VLXZ01000001.1"/>
</dbReference>
<dbReference type="InterPro" id="IPR019712">
    <property type="entry name" value="YtpB-like"/>
</dbReference>
<protein>
    <submittedName>
        <fullName evidence="1">Tetraprenyl-beta-curcumene synthase family protein</fullName>
    </submittedName>
</protein>
<reference evidence="1 2" key="1">
    <citation type="submission" date="2019-07" db="EMBL/GenBank/DDBJ databases">
        <authorList>
            <person name="Park Y.J."/>
            <person name="Jeong S.E."/>
            <person name="Jung H.S."/>
        </authorList>
    </citation>
    <scope>NUCLEOTIDE SEQUENCE [LARGE SCALE GENOMIC DNA]</scope>
    <source>
        <strain evidence="2">P16(2019)</strain>
    </source>
</reference>
<proteinExistence type="predicted"/>
<keyword evidence="2" id="KW-1185">Reference proteome</keyword>